<evidence type="ECO:0000256" key="6">
    <source>
        <dbReference type="SAM" id="MobiDB-lite"/>
    </source>
</evidence>
<evidence type="ECO:0000256" key="1">
    <source>
        <dbReference type="ARBA" id="ARBA00004123"/>
    </source>
</evidence>
<name>A0AAE1QMM7_9SOLA</name>
<feature type="region of interest" description="Disordered" evidence="6">
    <location>
        <begin position="205"/>
        <end position="224"/>
    </location>
</feature>
<dbReference type="GO" id="GO:0005634">
    <property type="term" value="C:nucleus"/>
    <property type="evidence" value="ECO:0007669"/>
    <property type="project" value="UniProtKB-SubCell"/>
</dbReference>
<dbReference type="InterPro" id="IPR015300">
    <property type="entry name" value="DNA-bd_pseudobarrel_sf"/>
</dbReference>
<keyword evidence="3" id="KW-0238">DNA-binding</keyword>
<dbReference type="PANTHER" id="PTHR31541:SF25">
    <property type="entry name" value="GAMMA-GLIADIN B"/>
    <property type="match status" value="1"/>
</dbReference>
<gene>
    <name evidence="7" type="ORF">RND71_044228</name>
</gene>
<dbReference type="InterPro" id="IPR005508">
    <property type="entry name" value="At2g31720-like"/>
</dbReference>
<dbReference type="EMBL" id="JAVYJV010000126">
    <property type="protein sequence ID" value="KAK4336554.1"/>
    <property type="molecule type" value="Genomic_DNA"/>
</dbReference>
<evidence type="ECO:0000256" key="3">
    <source>
        <dbReference type="ARBA" id="ARBA00023125"/>
    </source>
</evidence>
<evidence type="ECO:0000313" key="8">
    <source>
        <dbReference type="Proteomes" id="UP001291623"/>
    </source>
</evidence>
<keyword evidence="4" id="KW-0804">Transcription</keyword>
<proteinExistence type="predicted"/>
<evidence type="ECO:0000256" key="2">
    <source>
        <dbReference type="ARBA" id="ARBA00023015"/>
    </source>
</evidence>
<dbReference type="Gene3D" id="2.40.330.10">
    <property type="entry name" value="DNA-binding pseudobarrel domain"/>
    <property type="match status" value="1"/>
</dbReference>
<evidence type="ECO:0000256" key="4">
    <source>
        <dbReference type="ARBA" id="ARBA00023163"/>
    </source>
</evidence>
<comment type="caution">
    <text evidence="7">The sequence shown here is derived from an EMBL/GenBank/DDBJ whole genome shotgun (WGS) entry which is preliminary data.</text>
</comment>
<dbReference type="SUPFAM" id="SSF101936">
    <property type="entry name" value="DNA-binding pseudobarrel domain"/>
    <property type="match status" value="1"/>
</dbReference>
<keyword evidence="5" id="KW-0539">Nucleus</keyword>
<dbReference type="PANTHER" id="PTHR31541">
    <property type="entry name" value="B3 DOMAIN PLANT PROTEIN-RELATED"/>
    <property type="match status" value="1"/>
</dbReference>
<comment type="subcellular location">
    <subcellularLocation>
        <location evidence="1">Nucleus</location>
    </subcellularLocation>
</comment>
<dbReference type="Proteomes" id="UP001291623">
    <property type="component" value="Unassembled WGS sequence"/>
</dbReference>
<accession>A0AAE1QMM7</accession>
<sequence>MSMTLIEPSREICKINMRKWYMNKDNEKTNISYVLVTYWNEVVRRNALKRGTLVQLWKFRKGFQDKNIEFEVYKFKPTNIDRKVSHYKIIEFKNTSIMGKLPNLAKQIVTATRQTNFHSTESREARPNEQYPKKRKGRLHSKVEGMFKEECTPSEAALATILAVNSAIIERMENFMNSLFRAVPDSHPADDAEAIGAPSAFAANAERAEPTADQQQGQGTKRKPNTHIQIRAIEPGWAVMMPLDASGILLSKCGIEPVQQRNHRKRFSVAARVFLGFQSTTSSPKKVTARKKEGI</sequence>
<keyword evidence="8" id="KW-1185">Reference proteome</keyword>
<dbReference type="GO" id="GO:0003677">
    <property type="term" value="F:DNA binding"/>
    <property type="evidence" value="ECO:0007669"/>
    <property type="project" value="UniProtKB-KW"/>
</dbReference>
<evidence type="ECO:0000256" key="5">
    <source>
        <dbReference type="ARBA" id="ARBA00023242"/>
    </source>
</evidence>
<keyword evidence="2" id="KW-0805">Transcription regulation</keyword>
<feature type="region of interest" description="Disordered" evidence="6">
    <location>
        <begin position="115"/>
        <end position="139"/>
    </location>
</feature>
<dbReference type="AlphaFoldDB" id="A0AAE1QMM7"/>
<organism evidence="7 8">
    <name type="scientific">Anisodus tanguticus</name>
    <dbReference type="NCBI Taxonomy" id="243964"/>
    <lineage>
        <taxon>Eukaryota</taxon>
        <taxon>Viridiplantae</taxon>
        <taxon>Streptophyta</taxon>
        <taxon>Embryophyta</taxon>
        <taxon>Tracheophyta</taxon>
        <taxon>Spermatophyta</taxon>
        <taxon>Magnoliopsida</taxon>
        <taxon>eudicotyledons</taxon>
        <taxon>Gunneridae</taxon>
        <taxon>Pentapetalae</taxon>
        <taxon>asterids</taxon>
        <taxon>lamiids</taxon>
        <taxon>Solanales</taxon>
        <taxon>Solanaceae</taxon>
        <taxon>Solanoideae</taxon>
        <taxon>Hyoscyameae</taxon>
        <taxon>Anisodus</taxon>
    </lineage>
</organism>
<evidence type="ECO:0000313" key="7">
    <source>
        <dbReference type="EMBL" id="KAK4336554.1"/>
    </source>
</evidence>
<reference evidence="7" key="1">
    <citation type="submission" date="2023-12" db="EMBL/GenBank/DDBJ databases">
        <title>Genome assembly of Anisodus tanguticus.</title>
        <authorList>
            <person name="Wang Y.-J."/>
        </authorList>
    </citation>
    <scope>NUCLEOTIDE SEQUENCE</scope>
    <source>
        <strain evidence="7">KB-2021</strain>
        <tissue evidence="7">Leaf</tissue>
    </source>
</reference>
<protein>
    <submittedName>
        <fullName evidence="7">Uncharacterized protein</fullName>
    </submittedName>
</protein>